<proteinExistence type="predicted"/>
<evidence type="ECO:0000313" key="2">
    <source>
        <dbReference type="Proteomes" id="UP000615455"/>
    </source>
</evidence>
<dbReference type="EMBL" id="BMHE01000014">
    <property type="protein sequence ID" value="GFZ82737.1"/>
    <property type="molecule type" value="Genomic_DNA"/>
</dbReference>
<reference evidence="2" key="1">
    <citation type="journal article" date="2019" name="Int. J. Syst. Evol. Microbiol.">
        <title>The Global Catalogue of Microorganisms (GCM) 10K type strain sequencing project: providing services to taxonomists for standard genome sequencing and annotation.</title>
        <authorList>
            <consortium name="The Broad Institute Genomics Platform"/>
            <consortium name="The Broad Institute Genome Sequencing Center for Infectious Disease"/>
            <person name="Wu L."/>
            <person name="Ma J."/>
        </authorList>
    </citation>
    <scope>NUCLEOTIDE SEQUENCE [LARGE SCALE GENOMIC DNA]</scope>
    <source>
        <strain evidence="2">CGMCC 1.15043</strain>
    </source>
</reference>
<dbReference type="Proteomes" id="UP000615455">
    <property type="component" value="Unassembled WGS sequence"/>
</dbReference>
<gene>
    <name evidence="1" type="ORF">GCM10008018_30740</name>
</gene>
<name>A0ABQ1EQK5_9BACL</name>
<evidence type="ECO:0000313" key="1">
    <source>
        <dbReference type="EMBL" id="GFZ82737.1"/>
    </source>
</evidence>
<comment type="caution">
    <text evidence="1">The sequence shown here is derived from an EMBL/GenBank/DDBJ whole genome shotgun (WGS) entry which is preliminary data.</text>
</comment>
<evidence type="ECO:0008006" key="3">
    <source>
        <dbReference type="Google" id="ProtNLM"/>
    </source>
</evidence>
<sequence length="54" mass="6458">MRFFGLEEKIRYKRGKEWTAIQEQKDAWNKTKLQLLIKSKTTDIGEIINPYKGD</sequence>
<organism evidence="1 2">
    <name type="scientific">Paenibacillus marchantiophytorum</name>
    <dbReference type="NCBI Taxonomy" id="1619310"/>
    <lineage>
        <taxon>Bacteria</taxon>
        <taxon>Bacillati</taxon>
        <taxon>Bacillota</taxon>
        <taxon>Bacilli</taxon>
        <taxon>Bacillales</taxon>
        <taxon>Paenibacillaceae</taxon>
        <taxon>Paenibacillus</taxon>
    </lineage>
</organism>
<accession>A0ABQ1EQK5</accession>
<protein>
    <recommendedName>
        <fullName evidence="3">Transposase</fullName>
    </recommendedName>
</protein>
<keyword evidence="2" id="KW-1185">Reference proteome</keyword>